<dbReference type="InterPro" id="IPR036820">
    <property type="entry name" value="Archease_dom_sf"/>
</dbReference>
<dbReference type="Gene3D" id="3.55.10.10">
    <property type="entry name" value="Archease domain"/>
    <property type="match status" value="1"/>
</dbReference>
<dbReference type="InterPro" id="IPR023572">
    <property type="entry name" value="Archease_dom"/>
</dbReference>
<proteinExistence type="inferred from homology"/>
<accession>A0A1G1XPR3</accession>
<dbReference type="PANTHER" id="PTHR12682">
    <property type="entry name" value="ARCHEASE"/>
    <property type="match status" value="1"/>
</dbReference>
<evidence type="ECO:0000256" key="2">
    <source>
        <dbReference type="ARBA" id="ARBA00022694"/>
    </source>
</evidence>
<evidence type="ECO:0000259" key="5">
    <source>
        <dbReference type="Pfam" id="PF01951"/>
    </source>
</evidence>
<sequence>MKKYQNLEHTADLKIRAFGQTKEEVFVNMAVGMFENICDKKAVLKDQPVKREIKVKANDLPGLLVEFLNELVTLIDINNEIYTDYRLQISRLRSSSSGGQADYRLQGVIRGYKVKGLKMDVKAVTYNELKIEEKKGKWAAEVVFDI</sequence>
<comment type="caution">
    <text evidence="6">The sequence shown here is derived from an EMBL/GenBank/DDBJ whole genome shotgun (WGS) entry which is preliminary data.</text>
</comment>
<gene>
    <name evidence="6" type="ORF">A2Y82_02320</name>
</gene>
<name>A0A1G1XPR3_9BACT</name>
<dbReference type="SUPFAM" id="SSF69819">
    <property type="entry name" value="MTH1598-like"/>
    <property type="match status" value="1"/>
</dbReference>
<keyword evidence="4" id="KW-0106">Calcium</keyword>
<protein>
    <recommendedName>
        <fullName evidence="5">Archease domain-containing protein</fullName>
    </recommendedName>
</protein>
<dbReference type="Proteomes" id="UP000176498">
    <property type="component" value="Unassembled WGS sequence"/>
</dbReference>
<dbReference type="GO" id="GO:0008033">
    <property type="term" value="P:tRNA processing"/>
    <property type="evidence" value="ECO:0007669"/>
    <property type="project" value="UniProtKB-KW"/>
</dbReference>
<keyword evidence="2" id="KW-0819">tRNA processing</keyword>
<evidence type="ECO:0000313" key="6">
    <source>
        <dbReference type="EMBL" id="OGY42079.1"/>
    </source>
</evidence>
<dbReference type="GO" id="GO:0046872">
    <property type="term" value="F:metal ion binding"/>
    <property type="evidence" value="ECO:0007669"/>
    <property type="project" value="UniProtKB-KW"/>
</dbReference>
<organism evidence="6 7">
    <name type="scientific">Candidatus Buchananbacteria bacterium RBG_13_36_9</name>
    <dbReference type="NCBI Taxonomy" id="1797530"/>
    <lineage>
        <taxon>Bacteria</taxon>
        <taxon>Candidatus Buchananiibacteriota</taxon>
    </lineage>
</organism>
<feature type="domain" description="Archease" evidence="5">
    <location>
        <begin position="4"/>
        <end position="146"/>
    </location>
</feature>
<dbReference type="Pfam" id="PF01951">
    <property type="entry name" value="Archease"/>
    <property type="match status" value="1"/>
</dbReference>
<evidence type="ECO:0000256" key="3">
    <source>
        <dbReference type="ARBA" id="ARBA00022723"/>
    </source>
</evidence>
<evidence type="ECO:0000256" key="4">
    <source>
        <dbReference type="ARBA" id="ARBA00022837"/>
    </source>
</evidence>
<dbReference type="PANTHER" id="PTHR12682:SF11">
    <property type="entry name" value="PROTEIN ARCHEASE"/>
    <property type="match status" value="1"/>
</dbReference>
<dbReference type="EMBL" id="MHHZ01000009">
    <property type="protein sequence ID" value="OGY42079.1"/>
    <property type="molecule type" value="Genomic_DNA"/>
</dbReference>
<evidence type="ECO:0000256" key="1">
    <source>
        <dbReference type="ARBA" id="ARBA00007963"/>
    </source>
</evidence>
<dbReference type="AlphaFoldDB" id="A0A1G1XPR3"/>
<reference evidence="6 7" key="1">
    <citation type="journal article" date="2016" name="Nat. Commun.">
        <title>Thousands of microbial genomes shed light on interconnected biogeochemical processes in an aquifer system.</title>
        <authorList>
            <person name="Anantharaman K."/>
            <person name="Brown C.T."/>
            <person name="Hug L.A."/>
            <person name="Sharon I."/>
            <person name="Castelle C.J."/>
            <person name="Probst A.J."/>
            <person name="Thomas B.C."/>
            <person name="Singh A."/>
            <person name="Wilkins M.J."/>
            <person name="Karaoz U."/>
            <person name="Brodie E.L."/>
            <person name="Williams K.H."/>
            <person name="Hubbard S.S."/>
            <person name="Banfield J.F."/>
        </authorList>
    </citation>
    <scope>NUCLEOTIDE SEQUENCE [LARGE SCALE GENOMIC DNA]</scope>
</reference>
<dbReference type="InterPro" id="IPR002804">
    <property type="entry name" value="Archease"/>
</dbReference>
<comment type="similarity">
    <text evidence="1">Belongs to the archease family.</text>
</comment>
<keyword evidence="3" id="KW-0479">Metal-binding</keyword>
<evidence type="ECO:0000313" key="7">
    <source>
        <dbReference type="Proteomes" id="UP000176498"/>
    </source>
</evidence>